<proteinExistence type="predicted"/>
<dbReference type="SUPFAM" id="SSF63829">
    <property type="entry name" value="Calcium-dependent phosphotriesterase"/>
    <property type="match status" value="1"/>
</dbReference>
<dbReference type="Proteomes" id="UP000219336">
    <property type="component" value="Unassembled WGS sequence"/>
</dbReference>
<keyword evidence="2" id="KW-1185">Reference proteome</keyword>
<evidence type="ECO:0000313" key="2">
    <source>
        <dbReference type="Proteomes" id="UP000219336"/>
    </source>
</evidence>
<reference evidence="2" key="1">
    <citation type="submission" date="2016-06" db="EMBL/GenBank/DDBJ databases">
        <authorList>
            <person name="Rodrigo-Torres L."/>
            <person name="Arahal R.D."/>
            <person name="Lucena T."/>
        </authorList>
    </citation>
    <scope>NUCLEOTIDE SEQUENCE [LARGE SCALE GENOMIC DNA]</scope>
    <source>
        <strain evidence="2">CECT8203</strain>
    </source>
</reference>
<protein>
    <recommendedName>
        <fullName evidence="3">Virginiamycin B lyase</fullName>
    </recommendedName>
</protein>
<dbReference type="EMBL" id="OANU01000046">
    <property type="protein sequence ID" value="SNX49107.1"/>
    <property type="molecule type" value="Genomic_DNA"/>
</dbReference>
<name>A0A240EK85_9VIBR</name>
<gene>
    <name evidence="1" type="ORF">VTH8203_02744</name>
</gene>
<evidence type="ECO:0008006" key="3">
    <source>
        <dbReference type="Google" id="ProtNLM"/>
    </source>
</evidence>
<evidence type="ECO:0000313" key="1">
    <source>
        <dbReference type="EMBL" id="SNX49107.1"/>
    </source>
</evidence>
<accession>A0A240EK85</accession>
<dbReference type="AlphaFoldDB" id="A0A240EK85"/>
<organism evidence="1 2">
    <name type="scientific">Vibrio thalassae</name>
    <dbReference type="NCBI Taxonomy" id="1243014"/>
    <lineage>
        <taxon>Bacteria</taxon>
        <taxon>Pseudomonadati</taxon>
        <taxon>Pseudomonadota</taxon>
        <taxon>Gammaproteobacteria</taxon>
        <taxon>Vibrionales</taxon>
        <taxon>Vibrionaceae</taxon>
        <taxon>Vibrio</taxon>
    </lineage>
</organism>
<sequence>MQEQPLFIATLKPVSEGIQLVALVNPTDKTALPHTHLYAVAENKPPILLVTGNAVFTGIGLSAKKYIYFAGYNGHVITNCPNFEFEESSRDDLIRYEPNGSSKFLMGRVANSDITLAIGFESSNTVLFCAKDGSVFDYADSILRRRLAISSDPVSFCYDHMENVYVGTEEGRVWLIDAEGALELPMPETGVPRAVITGMAIAPSGDLYAVSRNGFIAKKPTDDDFSIMKAPIIHYNGVAFANGNMYVSAREGLFAAKESDGEIILIPLRDTFNPLSLLSNNNELYLTSATPQTTPYFVKAIPGSKIDQLDACYTMNLLYEVN</sequence>
<dbReference type="RefSeq" id="WP_096994208.1">
    <property type="nucleotide sequence ID" value="NZ_JBHSII010000001.1"/>
</dbReference>